<dbReference type="InterPro" id="IPR000792">
    <property type="entry name" value="Tscrpt_reg_LuxR_C"/>
</dbReference>
<keyword evidence="1" id="KW-0805">Transcription regulation</keyword>
<dbReference type="Gene3D" id="1.10.10.10">
    <property type="entry name" value="Winged helix-like DNA-binding domain superfamily/Winged helix DNA-binding domain"/>
    <property type="match status" value="1"/>
</dbReference>
<dbReference type="InterPro" id="IPR016032">
    <property type="entry name" value="Sig_transdc_resp-reg_C-effctor"/>
</dbReference>
<dbReference type="EMBL" id="JACRJB010000034">
    <property type="protein sequence ID" value="MBI5130201.1"/>
    <property type="molecule type" value="Genomic_DNA"/>
</dbReference>
<gene>
    <name evidence="5" type="ORF">HZA66_12230</name>
</gene>
<dbReference type="GO" id="GO:0003677">
    <property type="term" value="F:DNA binding"/>
    <property type="evidence" value="ECO:0007669"/>
    <property type="project" value="UniProtKB-KW"/>
</dbReference>
<reference evidence="5" key="1">
    <citation type="submission" date="2020-07" db="EMBL/GenBank/DDBJ databases">
        <title>Huge and variable diversity of episymbiotic CPR bacteria and DPANN archaea in groundwater ecosystems.</title>
        <authorList>
            <person name="He C.Y."/>
            <person name="Keren R."/>
            <person name="Whittaker M."/>
            <person name="Farag I.F."/>
            <person name="Doudna J."/>
            <person name="Cate J.H.D."/>
            <person name="Banfield J.F."/>
        </authorList>
    </citation>
    <scope>NUCLEOTIDE SEQUENCE</scope>
    <source>
        <strain evidence="5">NC_groundwater_1818_Pr3_B-0.1um_66_35</strain>
    </source>
</reference>
<dbReference type="PANTHER" id="PTHR44688:SF16">
    <property type="entry name" value="DNA-BINDING TRANSCRIPTIONAL ACTIVATOR DEVR_DOSR"/>
    <property type="match status" value="1"/>
</dbReference>
<dbReference type="PROSITE" id="PS50043">
    <property type="entry name" value="HTH_LUXR_2"/>
    <property type="match status" value="1"/>
</dbReference>
<dbReference type="InterPro" id="IPR036388">
    <property type="entry name" value="WH-like_DNA-bd_sf"/>
</dbReference>
<dbReference type="SUPFAM" id="SSF46894">
    <property type="entry name" value="C-terminal effector domain of the bipartite response regulators"/>
    <property type="match status" value="1"/>
</dbReference>
<dbReference type="Proteomes" id="UP000782519">
    <property type="component" value="Unassembled WGS sequence"/>
</dbReference>
<evidence type="ECO:0000313" key="6">
    <source>
        <dbReference type="Proteomes" id="UP000782519"/>
    </source>
</evidence>
<evidence type="ECO:0000256" key="2">
    <source>
        <dbReference type="ARBA" id="ARBA00023125"/>
    </source>
</evidence>
<dbReference type="PANTHER" id="PTHR44688">
    <property type="entry name" value="DNA-BINDING TRANSCRIPTIONAL ACTIVATOR DEVR_DOSR"/>
    <property type="match status" value="1"/>
</dbReference>
<dbReference type="GO" id="GO:0006355">
    <property type="term" value="P:regulation of DNA-templated transcription"/>
    <property type="evidence" value="ECO:0007669"/>
    <property type="project" value="InterPro"/>
</dbReference>
<keyword evidence="3" id="KW-0804">Transcription</keyword>
<evidence type="ECO:0000259" key="4">
    <source>
        <dbReference type="PROSITE" id="PS50043"/>
    </source>
</evidence>
<evidence type="ECO:0000256" key="3">
    <source>
        <dbReference type="ARBA" id="ARBA00023163"/>
    </source>
</evidence>
<accession>A0A933RXU3</accession>
<dbReference type="PROSITE" id="PS00622">
    <property type="entry name" value="HTH_LUXR_1"/>
    <property type="match status" value="1"/>
</dbReference>
<comment type="caution">
    <text evidence="5">The sequence shown here is derived from an EMBL/GenBank/DDBJ whole genome shotgun (WGS) entry which is preliminary data.</text>
</comment>
<dbReference type="AlphaFoldDB" id="A0A933RXU3"/>
<proteinExistence type="predicted"/>
<sequence length="241" mass="26101">MPIDDPAALAPDLSRPATPAAFAEAAMLSLRPVFGASRAVFSDRHRGGPGRMHFINWPSWCAAHYCAEVRARDPIRTWLDRTAASNDNAVARLSELTPAAPRDEPLLTDCGAAFVLTLALRDRRRIVGALSLVRDAARGDFDERDRVLALSLLPLLEMAYGGMAARIDTAPRPADADPLHALTAREREVARLAAAGHSNKAIARMLAISPWTIKNQMRAVLDKTGTRNRTELSALLGSPRG</sequence>
<feature type="domain" description="HTH luxR-type" evidence="4">
    <location>
        <begin position="175"/>
        <end position="240"/>
    </location>
</feature>
<dbReference type="Pfam" id="PF00196">
    <property type="entry name" value="GerE"/>
    <property type="match status" value="1"/>
</dbReference>
<name>A0A933RXU3_RHOPL</name>
<organism evidence="5 6">
    <name type="scientific">Rhodopseudomonas palustris</name>
    <dbReference type="NCBI Taxonomy" id="1076"/>
    <lineage>
        <taxon>Bacteria</taxon>
        <taxon>Pseudomonadati</taxon>
        <taxon>Pseudomonadota</taxon>
        <taxon>Alphaproteobacteria</taxon>
        <taxon>Hyphomicrobiales</taxon>
        <taxon>Nitrobacteraceae</taxon>
        <taxon>Rhodopseudomonas</taxon>
    </lineage>
</organism>
<dbReference type="SUPFAM" id="SSF55781">
    <property type="entry name" value="GAF domain-like"/>
    <property type="match status" value="1"/>
</dbReference>
<dbReference type="CDD" id="cd06170">
    <property type="entry name" value="LuxR_C_like"/>
    <property type="match status" value="1"/>
</dbReference>
<protein>
    <submittedName>
        <fullName evidence="5">Helix-turn-helix transcriptional regulator</fullName>
    </submittedName>
</protein>
<evidence type="ECO:0000256" key="1">
    <source>
        <dbReference type="ARBA" id="ARBA00023015"/>
    </source>
</evidence>
<dbReference type="SMART" id="SM00421">
    <property type="entry name" value="HTH_LUXR"/>
    <property type="match status" value="1"/>
</dbReference>
<keyword evidence="2" id="KW-0238">DNA-binding</keyword>
<evidence type="ECO:0000313" key="5">
    <source>
        <dbReference type="EMBL" id="MBI5130201.1"/>
    </source>
</evidence>
<dbReference type="PRINTS" id="PR00038">
    <property type="entry name" value="HTHLUXR"/>
</dbReference>